<feature type="transmembrane region" description="Helical" evidence="10">
    <location>
        <begin position="170"/>
        <end position="191"/>
    </location>
</feature>
<dbReference type="Pfam" id="PF01151">
    <property type="entry name" value="ELO"/>
    <property type="match status" value="1"/>
</dbReference>
<dbReference type="PROSITE" id="PS01188">
    <property type="entry name" value="ELO"/>
    <property type="match status" value="1"/>
</dbReference>
<dbReference type="EC" id="2.3.1.-" evidence="10"/>
<evidence type="ECO:0000313" key="12">
    <source>
        <dbReference type="EMBL" id="CAE8672870.1"/>
    </source>
</evidence>
<dbReference type="InterPro" id="IPR002076">
    <property type="entry name" value="ELO_fam"/>
</dbReference>
<evidence type="ECO:0000256" key="2">
    <source>
        <dbReference type="ARBA" id="ARBA00022516"/>
    </source>
</evidence>
<keyword evidence="5 10" id="KW-0276">Fatty acid metabolism</keyword>
<protein>
    <recommendedName>
        <fullName evidence="10">Elongation of fatty acids protein</fullName>
        <ecNumber evidence="10">2.3.1.-</ecNumber>
    </recommendedName>
</protein>
<keyword evidence="4 10" id="KW-0812">Transmembrane</keyword>
<dbReference type="GO" id="GO:0042761">
    <property type="term" value="P:very long-chain fatty acid biosynthetic process"/>
    <property type="evidence" value="ECO:0007669"/>
    <property type="project" value="TreeGrafter"/>
</dbReference>
<proteinExistence type="inferred from homology"/>
<dbReference type="GO" id="GO:0009922">
    <property type="term" value="F:fatty acid elongase activity"/>
    <property type="evidence" value="ECO:0007669"/>
    <property type="project" value="InterPro"/>
</dbReference>
<name>A0A813JC05_POLGL</name>
<evidence type="ECO:0000256" key="5">
    <source>
        <dbReference type="ARBA" id="ARBA00022832"/>
    </source>
</evidence>
<keyword evidence="2 10" id="KW-0444">Lipid biosynthesis</keyword>
<dbReference type="GO" id="GO:0034625">
    <property type="term" value="P:fatty acid elongation, monounsaturated fatty acid"/>
    <property type="evidence" value="ECO:0007669"/>
    <property type="project" value="TreeGrafter"/>
</dbReference>
<comment type="caution">
    <text evidence="10">Lacks conserved residue(s) required for the propagation of feature annotation.</text>
</comment>
<accession>A0A813JC05</accession>
<dbReference type="GO" id="GO:0034626">
    <property type="term" value="P:fatty acid elongation, polyunsaturated fatty acid"/>
    <property type="evidence" value="ECO:0007669"/>
    <property type="project" value="TreeGrafter"/>
</dbReference>
<dbReference type="GO" id="GO:0030148">
    <property type="term" value="P:sphingolipid biosynthetic process"/>
    <property type="evidence" value="ECO:0007669"/>
    <property type="project" value="TreeGrafter"/>
</dbReference>
<dbReference type="AlphaFoldDB" id="A0A813JC05"/>
<reference evidence="12" key="1">
    <citation type="submission" date="2021-02" db="EMBL/GenBank/DDBJ databases">
        <authorList>
            <person name="Dougan E. K."/>
            <person name="Rhodes N."/>
            <person name="Thang M."/>
            <person name="Chan C."/>
        </authorList>
    </citation>
    <scope>NUCLEOTIDE SEQUENCE</scope>
</reference>
<evidence type="ECO:0000256" key="6">
    <source>
        <dbReference type="ARBA" id="ARBA00022989"/>
    </source>
</evidence>
<dbReference type="Proteomes" id="UP000626109">
    <property type="component" value="Unassembled WGS sequence"/>
</dbReference>
<evidence type="ECO:0000256" key="8">
    <source>
        <dbReference type="ARBA" id="ARBA00023136"/>
    </source>
</evidence>
<evidence type="ECO:0000256" key="4">
    <source>
        <dbReference type="ARBA" id="ARBA00022692"/>
    </source>
</evidence>
<comment type="similarity">
    <text evidence="10">Belongs to the ELO family.</text>
</comment>
<evidence type="ECO:0000256" key="7">
    <source>
        <dbReference type="ARBA" id="ARBA00023098"/>
    </source>
</evidence>
<dbReference type="PANTHER" id="PTHR11157:SF17">
    <property type="entry name" value="ELONGATION OF VERY LONG CHAIN FATTY ACIDS PROTEIN 6"/>
    <property type="match status" value="1"/>
</dbReference>
<comment type="subcellular location">
    <subcellularLocation>
        <location evidence="1">Membrane</location>
        <topology evidence="1">Multi-pass membrane protein</topology>
    </subcellularLocation>
</comment>
<feature type="transmembrane region" description="Helical" evidence="10">
    <location>
        <begin position="126"/>
        <end position="150"/>
    </location>
</feature>
<evidence type="ECO:0000256" key="11">
    <source>
        <dbReference type="SAM" id="MobiDB-lite"/>
    </source>
</evidence>
<keyword evidence="8 10" id="KW-0472">Membrane</keyword>
<feature type="transmembrane region" description="Helical" evidence="10">
    <location>
        <begin position="93"/>
        <end position="114"/>
    </location>
</feature>
<gene>
    <name evidence="12" type="ORF">PGLA2088_LOCUS18264</name>
</gene>
<dbReference type="InterPro" id="IPR030457">
    <property type="entry name" value="ELO_CS"/>
</dbReference>
<organism evidence="12 13">
    <name type="scientific">Polarella glacialis</name>
    <name type="common">Dinoflagellate</name>
    <dbReference type="NCBI Taxonomy" id="89957"/>
    <lineage>
        <taxon>Eukaryota</taxon>
        <taxon>Sar</taxon>
        <taxon>Alveolata</taxon>
        <taxon>Dinophyceae</taxon>
        <taxon>Suessiales</taxon>
        <taxon>Suessiaceae</taxon>
        <taxon>Polarella</taxon>
    </lineage>
</organism>
<dbReference type="PANTHER" id="PTHR11157">
    <property type="entry name" value="FATTY ACID ACYL TRANSFERASE-RELATED"/>
    <property type="match status" value="1"/>
</dbReference>
<comment type="catalytic activity">
    <reaction evidence="10">
        <text>an acyl-CoA + malonyl-CoA + H(+) = a 3-oxoacyl-CoA + CO2 + CoA</text>
        <dbReference type="Rhea" id="RHEA:50252"/>
        <dbReference type="ChEBI" id="CHEBI:15378"/>
        <dbReference type="ChEBI" id="CHEBI:16526"/>
        <dbReference type="ChEBI" id="CHEBI:57287"/>
        <dbReference type="ChEBI" id="CHEBI:57384"/>
        <dbReference type="ChEBI" id="CHEBI:58342"/>
        <dbReference type="ChEBI" id="CHEBI:90726"/>
    </reaction>
    <physiologicalReaction direction="left-to-right" evidence="10">
        <dbReference type="Rhea" id="RHEA:50253"/>
    </physiologicalReaction>
</comment>
<feature type="compositionally biased region" description="Basic and acidic residues" evidence="11">
    <location>
        <begin position="207"/>
        <end position="218"/>
    </location>
</feature>
<feature type="region of interest" description="Disordered" evidence="11">
    <location>
        <begin position="201"/>
        <end position="221"/>
    </location>
</feature>
<evidence type="ECO:0000256" key="3">
    <source>
        <dbReference type="ARBA" id="ARBA00022679"/>
    </source>
</evidence>
<sequence>VFSIVGTVRTVPHLLRGLQSQGFEATVCTDPGLWYLDGPTGLWVGLFIYSKLPELMDTVFLVLRRRPVIFLHWFHHCTVLLYCWHSYHNRIGPGLWFAAMNFSVHSIMYTYYAAMAGQWGRSLYTTFAPLITTLQILQMVGGMVVCVTAARRHMAGGAQVCAVDAANYKLGLAMYSSYFILFFLLFWNKYFGGKCCGGKSRTASKGNDSKDAPARPNDETFCGVDLQETDTAGRFNNALLRSHSSFQRQKDDRIKVQ</sequence>
<feature type="non-terminal residue" evidence="12">
    <location>
        <position position="1"/>
    </location>
</feature>
<keyword evidence="9 10" id="KW-0275">Fatty acid biosynthesis</keyword>
<evidence type="ECO:0000313" key="13">
    <source>
        <dbReference type="Proteomes" id="UP000626109"/>
    </source>
</evidence>
<dbReference type="GO" id="GO:0005789">
    <property type="term" value="C:endoplasmic reticulum membrane"/>
    <property type="evidence" value="ECO:0007669"/>
    <property type="project" value="TreeGrafter"/>
</dbReference>
<keyword evidence="3 10" id="KW-0808">Transferase</keyword>
<evidence type="ECO:0000256" key="1">
    <source>
        <dbReference type="ARBA" id="ARBA00004141"/>
    </source>
</evidence>
<dbReference type="EMBL" id="CAJNNW010024509">
    <property type="protein sequence ID" value="CAE8672870.1"/>
    <property type="molecule type" value="Genomic_DNA"/>
</dbReference>
<comment type="caution">
    <text evidence="12">The sequence shown here is derived from an EMBL/GenBank/DDBJ whole genome shotgun (WGS) entry which is preliminary data.</text>
</comment>
<keyword evidence="6 10" id="KW-1133">Transmembrane helix</keyword>
<evidence type="ECO:0000256" key="10">
    <source>
        <dbReference type="RuleBase" id="RU361115"/>
    </source>
</evidence>
<keyword evidence="7 10" id="KW-0443">Lipid metabolism</keyword>
<dbReference type="GO" id="GO:0019367">
    <property type="term" value="P:fatty acid elongation, saturated fatty acid"/>
    <property type="evidence" value="ECO:0007669"/>
    <property type="project" value="TreeGrafter"/>
</dbReference>
<evidence type="ECO:0000256" key="9">
    <source>
        <dbReference type="ARBA" id="ARBA00023160"/>
    </source>
</evidence>